<keyword evidence="5" id="KW-1185">Reference proteome</keyword>
<gene>
    <name evidence="4" type="ORF">QBC47DRAFT_370956</name>
</gene>
<evidence type="ECO:0000313" key="4">
    <source>
        <dbReference type="EMBL" id="KAK1759034.1"/>
    </source>
</evidence>
<comment type="similarity">
    <text evidence="1">Belongs to the class-A beta-lactamase family.</text>
</comment>
<evidence type="ECO:0000256" key="1">
    <source>
        <dbReference type="ARBA" id="ARBA00009009"/>
    </source>
</evidence>
<keyword evidence="4" id="KW-0808">Transferase</keyword>
<dbReference type="GO" id="GO:0016746">
    <property type="term" value="F:acyltransferase activity"/>
    <property type="evidence" value="ECO:0007669"/>
    <property type="project" value="UniProtKB-KW"/>
</dbReference>
<keyword evidence="4" id="KW-0012">Acyltransferase</keyword>
<organism evidence="4 5">
    <name type="scientific">Echria macrotheca</name>
    <dbReference type="NCBI Taxonomy" id="438768"/>
    <lineage>
        <taxon>Eukaryota</taxon>
        <taxon>Fungi</taxon>
        <taxon>Dikarya</taxon>
        <taxon>Ascomycota</taxon>
        <taxon>Pezizomycotina</taxon>
        <taxon>Sordariomycetes</taxon>
        <taxon>Sordariomycetidae</taxon>
        <taxon>Sordariales</taxon>
        <taxon>Schizotheciaceae</taxon>
        <taxon>Echria</taxon>
    </lineage>
</organism>
<dbReference type="PANTHER" id="PTHR43283">
    <property type="entry name" value="BETA-LACTAMASE-RELATED"/>
    <property type="match status" value="1"/>
</dbReference>
<dbReference type="GO" id="GO:0016787">
    <property type="term" value="F:hydrolase activity"/>
    <property type="evidence" value="ECO:0007669"/>
    <property type="project" value="UniProtKB-KW"/>
</dbReference>
<evidence type="ECO:0000259" key="3">
    <source>
        <dbReference type="Pfam" id="PF00144"/>
    </source>
</evidence>
<dbReference type="AlphaFoldDB" id="A0AAJ0BKZ4"/>
<dbReference type="Proteomes" id="UP001239445">
    <property type="component" value="Unassembled WGS sequence"/>
</dbReference>
<keyword evidence="2" id="KW-0378">Hydrolase</keyword>
<dbReference type="Pfam" id="PF00144">
    <property type="entry name" value="Beta-lactamase"/>
    <property type="match status" value="1"/>
</dbReference>
<evidence type="ECO:0000256" key="2">
    <source>
        <dbReference type="ARBA" id="ARBA00022801"/>
    </source>
</evidence>
<proteinExistence type="inferred from homology"/>
<dbReference type="InterPro" id="IPR001466">
    <property type="entry name" value="Beta-lactam-related"/>
</dbReference>
<name>A0AAJ0BKZ4_9PEZI</name>
<accession>A0AAJ0BKZ4</accession>
<feature type="domain" description="Beta-lactamase-related" evidence="3">
    <location>
        <begin position="19"/>
        <end position="390"/>
    </location>
</feature>
<dbReference type="EMBL" id="MU839828">
    <property type="protein sequence ID" value="KAK1759034.1"/>
    <property type="molecule type" value="Genomic_DNA"/>
</dbReference>
<dbReference type="InterPro" id="IPR012338">
    <property type="entry name" value="Beta-lactam/transpept-like"/>
</dbReference>
<sequence>MEKLDAILAKYVATDEDTTDKLLGAVFIVCDSQKILYQGSAGRTDLSPSSPPFTIDTWTWAASMSKVVTITGVMSLVEQGILNLDADMRPVVPELGKLPILRGFDDDGQPILEENKDPITLRHLLTHGAGIGTDLADPDLQRWSRAVGRTATCTDYTLEGWSVPLRFPPGQGWYYGGGTEFAGAAVERITGRRLDQVMADAVLGPLDMADTTFFRDAPEIRSRVAGRTAPCALRDPQTRALSSVLPELAPVPSDPEILSLGSGLYTTAADHIKVLRGLLRSSGGLGGGGLLKKETVDEMFRPQLSEAQRAVLQSVTGAFHDAMVPEFEADMPLDHGMAGVINLRDAPGKRRRGSMMWQGMANGHWWVDRETGIAATLFVSVMPLPDPVVVRLYDELERAVYGDLLRTG</sequence>
<evidence type="ECO:0000313" key="5">
    <source>
        <dbReference type="Proteomes" id="UP001239445"/>
    </source>
</evidence>
<dbReference type="Gene3D" id="3.40.710.10">
    <property type="entry name" value="DD-peptidase/beta-lactamase superfamily"/>
    <property type="match status" value="1"/>
</dbReference>
<dbReference type="InterPro" id="IPR050789">
    <property type="entry name" value="Diverse_Enzym_Activities"/>
</dbReference>
<protein>
    <submittedName>
        <fullName evidence="4">Acyltransferase LovD</fullName>
    </submittedName>
</protein>
<dbReference type="PANTHER" id="PTHR43283:SF17">
    <property type="entry name" value="(LOVD), PUTATIVE (AFU_ORTHOLOGUE AFUA_5G00920)-RELATED"/>
    <property type="match status" value="1"/>
</dbReference>
<dbReference type="SUPFAM" id="SSF56601">
    <property type="entry name" value="beta-lactamase/transpeptidase-like"/>
    <property type="match status" value="1"/>
</dbReference>
<reference evidence="4" key="1">
    <citation type="submission" date="2023-06" db="EMBL/GenBank/DDBJ databases">
        <title>Genome-scale phylogeny and comparative genomics of the fungal order Sordariales.</title>
        <authorList>
            <consortium name="Lawrence Berkeley National Laboratory"/>
            <person name="Hensen N."/>
            <person name="Bonometti L."/>
            <person name="Westerberg I."/>
            <person name="Brannstrom I.O."/>
            <person name="Guillou S."/>
            <person name="Cros-Aarteil S."/>
            <person name="Calhoun S."/>
            <person name="Haridas S."/>
            <person name="Kuo A."/>
            <person name="Mondo S."/>
            <person name="Pangilinan J."/>
            <person name="Riley R."/>
            <person name="Labutti K."/>
            <person name="Andreopoulos B."/>
            <person name="Lipzen A."/>
            <person name="Chen C."/>
            <person name="Yanf M."/>
            <person name="Daum C."/>
            <person name="Ng V."/>
            <person name="Clum A."/>
            <person name="Steindorff A."/>
            <person name="Ohm R."/>
            <person name="Martin F."/>
            <person name="Silar P."/>
            <person name="Natvig D."/>
            <person name="Lalanne C."/>
            <person name="Gautier V."/>
            <person name="Ament-Velasquez S.L."/>
            <person name="Kruys A."/>
            <person name="Hutchinson M.I."/>
            <person name="Powell A.J."/>
            <person name="Barry K."/>
            <person name="Miller A.N."/>
            <person name="Grigoriev I.V."/>
            <person name="Debuchy R."/>
            <person name="Gladieux P."/>
            <person name="Thoren M.H."/>
            <person name="Johannesson H."/>
        </authorList>
    </citation>
    <scope>NUCLEOTIDE SEQUENCE</scope>
    <source>
        <strain evidence="4">PSN4</strain>
    </source>
</reference>
<comment type="caution">
    <text evidence="4">The sequence shown here is derived from an EMBL/GenBank/DDBJ whole genome shotgun (WGS) entry which is preliminary data.</text>
</comment>